<proteinExistence type="predicted"/>
<organism evidence="2">
    <name type="scientific">Brassica napus</name>
    <name type="common">Rape</name>
    <dbReference type="NCBI Taxonomy" id="3708"/>
    <lineage>
        <taxon>Eukaryota</taxon>
        <taxon>Viridiplantae</taxon>
        <taxon>Streptophyta</taxon>
        <taxon>Embryophyta</taxon>
        <taxon>Tracheophyta</taxon>
        <taxon>Spermatophyta</taxon>
        <taxon>Magnoliopsida</taxon>
        <taxon>eudicotyledons</taxon>
        <taxon>Gunneridae</taxon>
        <taxon>Pentapetalae</taxon>
        <taxon>rosids</taxon>
        <taxon>malvids</taxon>
        <taxon>Brassicales</taxon>
        <taxon>Brassicaceae</taxon>
        <taxon>Brassiceae</taxon>
        <taxon>Brassica</taxon>
    </lineage>
</organism>
<evidence type="ECO:0000256" key="1">
    <source>
        <dbReference type="SAM" id="Phobius"/>
    </source>
</evidence>
<protein>
    <submittedName>
        <fullName evidence="2">(rape) hypothetical protein</fullName>
    </submittedName>
</protein>
<reference evidence="2" key="1">
    <citation type="submission" date="2021-01" db="EMBL/GenBank/DDBJ databases">
        <authorList>
            <consortium name="Genoscope - CEA"/>
            <person name="William W."/>
        </authorList>
    </citation>
    <scope>NUCLEOTIDE SEQUENCE</scope>
</reference>
<dbReference type="EMBL" id="HG994372">
    <property type="protein sequence ID" value="CAF2116393.1"/>
    <property type="molecule type" value="Genomic_DNA"/>
</dbReference>
<evidence type="ECO:0000313" key="2">
    <source>
        <dbReference type="EMBL" id="CAF2116393.1"/>
    </source>
</evidence>
<sequence>MVMTISSDAACLSKLGSLINLGAKKKGHTVLTVLRGRRRWALGNSNKTVVLPSLLHLLFFATIPLGFETFSLLFLFNHILSYVSVSFSL</sequence>
<accession>A0A816V3D4</accession>
<dbReference type="AlphaFoldDB" id="A0A816V3D4"/>
<keyword evidence="1" id="KW-0472">Membrane</keyword>
<keyword evidence="1" id="KW-1133">Transmembrane helix</keyword>
<feature type="transmembrane region" description="Helical" evidence="1">
    <location>
        <begin position="54"/>
        <end position="76"/>
    </location>
</feature>
<keyword evidence="1" id="KW-0812">Transmembrane</keyword>
<gene>
    <name evidence="2" type="ORF">DARMORV10_C08P50920.1</name>
</gene>
<dbReference type="Proteomes" id="UP001295469">
    <property type="component" value="Chromosome C08"/>
</dbReference>
<name>A0A816V3D4_BRANA</name>